<comment type="catalytic activity">
    <reaction evidence="6">
        <text>DNA(n) + a 2'-deoxyribonucleoside 5'-triphosphate = DNA(n+1) + diphosphate</text>
        <dbReference type="Rhea" id="RHEA:22508"/>
        <dbReference type="Rhea" id="RHEA-COMP:17339"/>
        <dbReference type="Rhea" id="RHEA-COMP:17340"/>
        <dbReference type="ChEBI" id="CHEBI:33019"/>
        <dbReference type="ChEBI" id="CHEBI:61560"/>
        <dbReference type="ChEBI" id="CHEBI:173112"/>
        <dbReference type="EC" id="2.7.7.7"/>
    </reaction>
</comment>
<evidence type="ECO:0000256" key="4">
    <source>
        <dbReference type="ARBA" id="ARBA00022932"/>
    </source>
</evidence>
<dbReference type="EMBL" id="OR613467">
    <property type="protein sequence ID" value="WNT44365.1"/>
    <property type="molecule type" value="Genomic_DNA"/>
</dbReference>
<dbReference type="Gene3D" id="3.30.420.10">
    <property type="entry name" value="Ribonuclease H-like superfamily/Ribonuclease H"/>
    <property type="match status" value="1"/>
</dbReference>
<dbReference type="SUPFAM" id="SSF56672">
    <property type="entry name" value="DNA/RNA polymerases"/>
    <property type="match status" value="1"/>
</dbReference>
<dbReference type="PANTHER" id="PTHR10133">
    <property type="entry name" value="DNA POLYMERASE I"/>
    <property type="match status" value="1"/>
</dbReference>
<dbReference type="GO" id="GO:0039693">
    <property type="term" value="P:viral DNA genome replication"/>
    <property type="evidence" value="ECO:0007669"/>
    <property type="project" value="UniProtKB-KW"/>
</dbReference>
<dbReference type="Gene3D" id="1.20.1060.10">
    <property type="entry name" value="Taq DNA Polymerase, Chain T, domain 4"/>
    <property type="match status" value="1"/>
</dbReference>
<dbReference type="PRINTS" id="PR00868">
    <property type="entry name" value="DNAPOLI"/>
</dbReference>
<gene>
    <name evidence="9" type="primary">48</name>
    <name evidence="9" type="ORF">SEA_MABODAMACA_48</name>
</gene>
<dbReference type="InterPro" id="IPR012337">
    <property type="entry name" value="RNaseH-like_sf"/>
</dbReference>
<dbReference type="InterPro" id="IPR001098">
    <property type="entry name" value="DNA-dir_DNA_pol_A_palm_dom"/>
</dbReference>
<evidence type="ECO:0000313" key="9">
    <source>
        <dbReference type="EMBL" id="WNT44365.1"/>
    </source>
</evidence>
<organism evidence="9 10">
    <name type="scientific">Microbacterium phage Mabodamaca</name>
    <dbReference type="NCBI Taxonomy" id="3078574"/>
    <lineage>
        <taxon>Viruses</taxon>
        <taxon>Duplodnaviria</taxon>
        <taxon>Heunggongvirae</taxon>
        <taxon>Uroviricota</taxon>
        <taxon>Caudoviricetes</taxon>
        <taxon>Casidaviridae</taxon>
        <taxon>Mabodamacavirus</taxon>
        <taxon>Mabodamacavirus mabodamaca</taxon>
    </lineage>
</organism>
<evidence type="ECO:0000256" key="3">
    <source>
        <dbReference type="ARBA" id="ARBA00022695"/>
    </source>
</evidence>
<name>A0AA96NFW5_9CAUD</name>
<evidence type="ECO:0000256" key="6">
    <source>
        <dbReference type="ARBA" id="ARBA00049244"/>
    </source>
</evidence>
<sequence length="621" mass="68590">MLTFNYTLAGEVCTIYAPQRRAELDGLRRFLAQGDAVLCIDTETSGLDIFAPGFQSRLFQIGNRTEAWVLRWDLFADVIEKTLRQDRHYTAHNAPYDLKVIDRHGGVPLEVLASRTFDTRIFAHLLDPRMKSEGGAGLRLKELAAIYVDESAPDTQDGLNAVFRTIDNPETGKKCTKDDGWAHIPIDHPTYLLYAGLDVLLGRRLFDELAPMVKEIGLSDLSTFEHHLQGLLTTMERRGVLLDVPYVEELDHRLADEAAEFALIAARYGVANVNSTPQVAEALVAMGETLTETTDSGALKVDKGVLIPLADLDNDWNLIEARKPNPLADAVLRAKRAGKWRKSYVESFLKLKDSDNRIHPTIGGLQARTARMSISKPPLQQLPSGDWTIRRAMIADPGKLIIAADYSQVEMRVLAALCQDETLMEAIRSGTDLHDFTAARVFGPDFTKRQRKIAKAIGFGKVYGGGKATVSRQTGVPESDVAPAMAAYDKTFPGIKRYGARLQSRAQYGKREVVTVSGRHLPLDRDRLYAATNYVVQSTARDLLAQAIVDIFDAGLGDTLLLPVHDELIAQAPAEDAEDVIREIGRLMESTFYSIPIVSDPEVYGRSWGSGYNVPEGLDAA</sequence>
<reference evidence="9 10" key="1">
    <citation type="submission" date="2023-09" db="EMBL/GenBank/DDBJ databases">
        <authorList>
            <person name="Astacio K.C."/>
            <person name="Barreto J.C."/>
            <person name="Colon C.A."/>
            <person name="Dejesus A.I."/>
            <person name="Gragirenes D.A."/>
            <person name="Navarro A."/>
            <person name="Negron R.A."/>
            <person name="Nunez P.S."/>
            <person name="Ortiz C.A."/>
            <person name="Ortiz A.Y."/>
            <person name="Roman V.A."/>
            <person name="Sanchez M.A."/>
            <person name="Serrano K.M."/>
            <person name="Klyczek K."/>
            <person name="Ko C."/>
            <person name="Russell D.A."/>
            <person name="Jacobs-Sera D."/>
            <person name="Hatfull G.F."/>
        </authorList>
    </citation>
    <scope>NUCLEOTIDE SEQUENCE [LARGE SCALE GENOMIC DNA]</scope>
</reference>
<dbReference type="Proteomes" id="UP001305869">
    <property type="component" value="Segment"/>
</dbReference>
<evidence type="ECO:0000259" key="7">
    <source>
        <dbReference type="SMART" id="SM00474"/>
    </source>
</evidence>
<dbReference type="InterPro" id="IPR043502">
    <property type="entry name" value="DNA/RNA_pol_sf"/>
</dbReference>
<dbReference type="GO" id="GO:0008408">
    <property type="term" value="F:3'-5' exonuclease activity"/>
    <property type="evidence" value="ECO:0007669"/>
    <property type="project" value="InterPro"/>
</dbReference>
<keyword evidence="10" id="KW-1185">Reference proteome</keyword>
<keyword evidence="2" id="KW-0808">Transferase</keyword>
<dbReference type="EC" id="2.7.7.7" evidence="1"/>
<dbReference type="InterPro" id="IPR036397">
    <property type="entry name" value="RNaseH_sf"/>
</dbReference>
<dbReference type="GO" id="GO:0006302">
    <property type="term" value="P:double-strand break repair"/>
    <property type="evidence" value="ECO:0007669"/>
    <property type="project" value="TreeGrafter"/>
</dbReference>
<dbReference type="GO" id="GO:0003887">
    <property type="term" value="F:DNA-directed DNA polymerase activity"/>
    <property type="evidence" value="ECO:0007669"/>
    <property type="project" value="UniProtKB-KW"/>
</dbReference>
<dbReference type="GO" id="GO:0003677">
    <property type="term" value="F:DNA binding"/>
    <property type="evidence" value="ECO:0007669"/>
    <property type="project" value="InterPro"/>
</dbReference>
<dbReference type="InterPro" id="IPR002298">
    <property type="entry name" value="DNA_polymerase_A"/>
</dbReference>
<accession>A0AA96NFW5</accession>
<dbReference type="SMART" id="SM00482">
    <property type="entry name" value="POLAc"/>
    <property type="match status" value="1"/>
</dbReference>
<dbReference type="GO" id="GO:0006261">
    <property type="term" value="P:DNA-templated DNA replication"/>
    <property type="evidence" value="ECO:0007669"/>
    <property type="project" value="InterPro"/>
</dbReference>
<dbReference type="Gene3D" id="1.10.150.20">
    <property type="entry name" value="5' to 3' exonuclease, C-terminal subdomain"/>
    <property type="match status" value="1"/>
</dbReference>
<protein>
    <recommendedName>
        <fullName evidence="1">DNA-directed DNA polymerase</fullName>
        <ecNumber evidence="1">2.7.7.7</ecNumber>
    </recommendedName>
</protein>
<dbReference type="InterPro" id="IPR019760">
    <property type="entry name" value="DNA-dir_DNA_pol_A_CS"/>
</dbReference>
<keyword evidence="5" id="KW-0235">DNA replication</keyword>
<proteinExistence type="predicted"/>
<dbReference type="SMART" id="SM00474">
    <property type="entry name" value="35EXOc"/>
    <property type="match status" value="1"/>
</dbReference>
<keyword evidence="3" id="KW-0548">Nucleotidyltransferase</keyword>
<feature type="domain" description="DNA-directed DNA polymerase family A palm" evidence="8">
    <location>
        <begin position="386"/>
        <end position="576"/>
    </location>
</feature>
<keyword evidence="4" id="KW-0239">DNA-directed DNA polymerase</keyword>
<dbReference type="Pfam" id="PF01612">
    <property type="entry name" value="DNA_pol_A_exo1"/>
    <property type="match status" value="1"/>
</dbReference>
<dbReference type="InterPro" id="IPR002562">
    <property type="entry name" value="3'-5'_exonuclease_dom"/>
</dbReference>
<feature type="domain" description="3'-5' exonuclease" evidence="7">
    <location>
        <begin position="15"/>
        <end position="214"/>
    </location>
</feature>
<dbReference type="PANTHER" id="PTHR10133:SF62">
    <property type="entry name" value="DNA POLYMERASE THETA"/>
    <property type="match status" value="1"/>
</dbReference>
<evidence type="ECO:0000256" key="2">
    <source>
        <dbReference type="ARBA" id="ARBA00022679"/>
    </source>
</evidence>
<evidence type="ECO:0000313" key="10">
    <source>
        <dbReference type="Proteomes" id="UP001305869"/>
    </source>
</evidence>
<dbReference type="PROSITE" id="PS00447">
    <property type="entry name" value="DNA_POLYMERASE_A"/>
    <property type="match status" value="1"/>
</dbReference>
<dbReference type="Pfam" id="PF00476">
    <property type="entry name" value="DNA_pol_A"/>
    <property type="match status" value="1"/>
</dbReference>
<evidence type="ECO:0000259" key="8">
    <source>
        <dbReference type="SMART" id="SM00482"/>
    </source>
</evidence>
<keyword evidence="5" id="KW-1194">Viral DNA replication</keyword>
<evidence type="ECO:0000256" key="5">
    <source>
        <dbReference type="ARBA" id="ARBA00023109"/>
    </source>
</evidence>
<dbReference type="SUPFAM" id="SSF53098">
    <property type="entry name" value="Ribonuclease H-like"/>
    <property type="match status" value="1"/>
</dbReference>
<dbReference type="Gene3D" id="3.30.70.370">
    <property type="match status" value="1"/>
</dbReference>
<evidence type="ECO:0000256" key="1">
    <source>
        <dbReference type="ARBA" id="ARBA00012417"/>
    </source>
</evidence>